<evidence type="ECO:0000259" key="2">
    <source>
        <dbReference type="Pfam" id="PF01425"/>
    </source>
</evidence>
<organism evidence="3 5">
    <name type="scientific">Sphingosinicella microcystinivorans</name>
    <dbReference type="NCBI Taxonomy" id="335406"/>
    <lineage>
        <taxon>Bacteria</taxon>
        <taxon>Pseudomonadati</taxon>
        <taxon>Pseudomonadota</taxon>
        <taxon>Alphaproteobacteria</taxon>
        <taxon>Sphingomonadales</taxon>
        <taxon>Sphingosinicellaceae</taxon>
        <taxon>Sphingosinicella</taxon>
    </lineage>
</organism>
<dbReference type="Proteomes" id="UP000275727">
    <property type="component" value="Chromosome"/>
</dbReference>
<dbReference type="PROSITE" id="PS51257">
    <property type="entry name" value="PROKAR_LIPOPROTEIN"/>
    <property type="match status" value="1"/>
</dbReference>
<dbReference type="SUPFAM" id="SSF75304">
    <property type="entry name" value="Amidase signature (AS) enzymes"/>
    <property type="match status" value="1"/>
</dbReference>
<dbReference type="Pfam" id="PF01425">
    <property type="entry name" value="Amidase"/>
    <property type="match status" value="1"/>
</dbReference>
<dbReference type="InterPro" id="IPR020556">
    <property type="entry name" value="Amidase_CS"/>
</dbReference>
<reference evidence="4 6" key="2">
    <citation type="submission" date="2018-10" db="EMBL/GenBank/DDBJ databases">
        <title>Genomic Encyclopedia of Type Strains, Phase IV (KMG-IV): sequencing the most valuable type-strain genomes for metagenomic binning, comparative biology and taxonomic classification.</title>
        <authorList>
            <person name="Goeker M."/>
        </authorList>
    </citation>
    <scope>NUCLEOTIDE SEQUENCE [LARGE SCALE GENOMIC DNA]</scope>
    <source>
        <strain evidence="4 6">DSM 19791</strain>
    </source>
</reference>
<keyword evidence="6" id="KW-1185">Reference proteome</keyword>
<dbReference type="PANTHER" id="PTHR11895:SF7">
    <property type="entry name" value="GLUTAMYL-TRNA(GLN) AMIDOTRANSFERASE SUBUNIT A, MITOCHONDRIAL"/>
    <property type="match status" value="1"/>
</dbReference>
<feature type="domain" description="Amidase" evidence="2">
    <location>
        <begin position="55"/>
        <end position="473"/>
    </location>
</feature>
<evidence type="ECO:0000313" key="5">
    <source>
        <dbReference type="Proteomes" id="UP000275727"/>
    </source>
</evidence>
<name>A0AAD1D6K5_SPHMI</name>
<dbReference type="InterPro" id="IPR000120">
    <property type="entry name" value="Amidase"/>
</dbReference>
<dbReference type="PROSITE" id="PS51318">
    <property type="entry name" value="TAT"/>
    <property type="match status" value="1"/>
</dbReference>
<reference evidence="3 5" key="1">
    <citation type="submission" date="2018-06" db="EMBL/GenBank/DDBJ databases">
        <title>Complete Genome Sequence of the Microcystin-Degrading Bacterium Sphingosinicella microcystinivorans Strain B-9.</title>
        <authorList>
            <person name="Jin H."/>
            <person name="Nishizawa T."/>
            <person name="Guo Y."/>
            <person name="Nishizawa A."/>
            <person name="Park H."/>
            <person name="Kato H."/>
            <person name="Tsuji K."/>
            <person name="Harada K."/>
        </authorList>
    </citation>
    <scope>NUCLEOTIDE SEQUENCE [LARGE SCALE GENOMIC DNA]</scope>
    <source>
        <strain evidence="3 5">B9</strain>
    </source>
</reference>
<comment type="similarity">
    <text evidence="1">Belongs to the amidase family.</text>
</comment>
<evidence type="ECO:0000313" key="3">
    <source>
        <dbReference type="EMBL" id="BBE34277.1"/>
    </source>
</evidence>
<evidence type="ECO:0000313" key="6">
    <source>
        <dbReference type="Proteomes" id="UP000276029"/>
    </source>
</evidence>
<dbReference type="EMBL" id="RBWX01000007">
    <property type="protein sequence ID" value="RKS91307.1"/>
    <property type="molecule type" value="Genomic_DNA"/>
</dbReference>
<dbReference type="InterPro" id="IPR036928">
    <property type="entry name" value="AS_sf"/>
</dbReference>
<accession>A0AAD1D6K5</accession>
<dbReference type="Proteomes" id="UP000276029">
    <property type="component" value="Unassembled WGS sequence"/>
</dbReference>
<dbReference type="EMBL" id="AP018711">
    <property type="protein sequence ID" value="BBE34277.1"/>
    <property type="molecule type" value="Genomic_DNA"/>
</dbReference>
<dbReference type="PANTHER" id="PTHR11895">
    <property type="entry name" value="TRANSAMIDASE"/>
    <property type="match status" value="1"/>
</dbReference>
<dbReference type="GO" id="GO:0016787">
    <property type="term" value="F:hydrolase activity"/>
    <property type="evidence" value="ECO:0007669"/>
    <property type="project" value="UniProtKB-KW"/>
</dbReference>
<keyword evidence="3" id="KW-0378">Hydrolase</keyword>
<dbReference type="Gene3D" id="3.90.1300.10">
    <property type="entry name" value="Amidase signature (AS) domain"/>
    <property type="match status" value="1"/>
</dbReference>
<gene>
    <name evidence="4" type="ORF">DFR51_0867</name>
    <name evidence="3" type="ORF">SmB9_19350</name>
</gene>
<proteinExistence type="inferred from homology"/>
<dbReference type="PROSITE" id="PS00571">
    <property type="entry name" value="AMIDASES"/>
    <property type="match status" value="1"/>
</dbReference>
<dbReference type="InterPro" id="IPR023631">
    <property type="entry name" value="Amidase_dom"/>
</dbReference>
<dbReference type="NCBIfam" id="NF005899">
    <property type="entry name" value="PRK07869.1"/>
    <property type="match status" value="1"/>
</dbReference>
<sequence length="497" mass="51822">MAFVSRRGFLGTGAAIAALSACRQTTSAKAPSSNWTDAVSQAKAVSEGKAQPAALVETAIKRLESVNGKINAVKLPNFERAREMAANGVKGPLAGVPTLIKDNVHQKSLPYTQGCRALAGTVADNTDAYPAAIEAAGFISIGRSTLPEFGITATTEPLLTGVTRNPWNLDHSTGGSSGGSAAAVAAGVVPVAHANDGGGSIRIPASCCGLVGLKPSRRRMAGDAASPDVATHLGVEGCVSRTVRDTAAWFHATQAKGEGIPFPEAPLVTGPSKDRLRVGLRLNHPSGGLPHEEVQRVFGEASALLQKLGHKVKDVPAPYKGDVVIPAFMALWESGAGQVVAEITKMAPGVDPSTLLEPLTLTMAAQAATYTTEQMQVSTAALDEAMASYRAQFKDIDIYMTPVLGQPAAPIGYIAPTIPWPEQRERLIAYAGFTGVENVAGVPSIALPIGESKDGIPISIQFATAPGGEARLLALAYELERELLWYDRRPGVWAGEI</sequence>
<evidence type="ECO:0000313" key="4">
    <source>
        <dbReference type="EMBL" id="RKS91307.1"/>
    </source>
</evidence>
<dbReference type="RefSeq" id="WP_121047772.1">
    <property type="nucleotide sequence ID" value="NZ_AP018711.1"/>
</dbReference>
<protein>
    <submittedName>
        <fullName evidence="3">6-aminohexanoate-cyclic-dimer hydrolase</fullName>
    </submittedName>
    <submittedName>
        <fullName evidence="4">Amidase</fullName>
    </submittedName>
</protein>
<dbReference type="InterPro" id="IPR006311">
    <property type="entry name" value="TAT_signal"/>
</dbReference>
<dbReference type="KEGG" id="smic:SmB9_19350"/>
<dbReference type="AlphaFoldDB" id="A0AAD1D6K5"/>
<evidence type="ECO:0000256" key="1">
    <source>
        <dbReference type="ARBA" id="ARBA00009199"/>
    </source>
</evidence>